<dbReference type="PROSITE" id="PS00375">
    <property type="entry name" value="UDPGT"/>
    <property type="match status" value="1"/>
</dbReference>
<name>A0A8S0QNL4_OLEEU</name>
<dbReference type="InterPro" id="IPR002213">
    <property type="entry name" value="UDP_glucos_trans"/>
</dbReference>
<keyword evidence="2 3" id="KW-0808">Transferase</keyword>
<sequence length="459" mass="51198">MQPIPSCNVVAMPYPGRGHINPMMNLCKLVAGNSSSILITVVLTEEWLGLIGSETKPDNIRFATIPNVIPSEHGRGVDPRGFAMAVWSKMEEPFERLLSELQLSPTLVIADVFVPWVADVACRRNIPVASFWPMSALIFSVFYHFDLLVQHGHHPANSVNGDEIVDYIPGLSPIRVLDLPTIVRSREDSERFLKATSQAFHKSRYLLLNSVYELEAEVIDALKANAPYPIYTIGPAATYLKVKDIYSTTSNAINADINYLKWLNIQPPNSVLFISLGSFLSVSNSQMDEIVAGLCISGASFLLVVHGETPKLEESCGGKGLVVPWCDQLSVLCHPSVGGFLSHCGWNSTNEAILAGVPLLTFPILMDQVPNAKMIVEDWKIGWRVKREFEEENLAKRDEIALLVQRFMNLESRERKQLTEKAKNNQQVCDREFADGGSFRENLDAFTNSILQYHNENHC</sequence>
<dbReference type="Gramene" id="OE9A031863T1">
    <property type="protein sequence ID" value="OE9A031863C1"/>
    <property type="gene ID" value="OE9A031863"/>
</dbReference>
<dbReference type="GO" id="GO:0080043">
    <property type="term" value="F:quercetin 3-O-glucosyltransferase activity"/>
    <property type="evidence" value="ECO:0007669"/>
    <property type="project" value="TreeGrafter"/>
</dbReference>
<accession>A0A8S0QNL4</accession>
<comment type="similarity">
    <text evidence="1 3">Belongs to the UDP-glycosyltransferase family.</text>
</comment>
<dbReference type="EC" id="2.4.1.-" evidence="4"/>
<dbReference type="PANTHER" id="PTHR11926:SF774">
    <property type="entry name" value="UDP-GLYCOSYLTRANSFERASE 85A1-RELATED"/>
    <property type="match status" value="1"/>
</dbReference>
<evidence type="ECO:0000313" key="5">
    <source>
        <dbReference type="EMBL" id="CAA2968456.1"/>
    </source>
</evidence>
<comment type="caution">
    <text evidence="5">The sequence shown here is derived from an EMBL/GenBank/DDBJ whole genome shotgun (WGS) entry which is preliminary data.</text>
</comment>
<dbReference type="AlphaFoldDB" id="A0A8S0QNL4"/>
<dbReference type="OrthoDB" id="5835829at2759"/>
<dbReference type="InterPro" id="IPR035595">
    <property type="entry name" value="UDP_glycos_trans_CS"/>
</dbReference>
<keyword evidence="3" id="KW-0328">Glycosyltransferase</keyword>
<dbReference type="EMBL" id="CACTIH010001908">
    <property type="protein sequence ID" value="CAA2968456.1"/>
    <property type="molecule type" value="Genomic_DNA"/>
</dbReference>
<dbReference type="GO" id="GO:0080044">
    <property type="term" value="F:quercetin 7-O-glucosyltransferase activity"/>
    <property type="evidence" value="ECO:0007669"/>
    <property type="project" value="TreeGrafter"/>
</dbReference>
<evidence type="ECO:0000313" key="6">
    <source>
        <dbReference type="Proteomes" id="UP000594638"/>
    </source>
</evidence>
<evidence type="ECO:0000256" key="1">
    <source>
        <dbReference type="ARBA" id="ARBA00009995"/>
    </source>
</evidence>
<dbReference type="FunFam" id="3.40.50.2000:FF:000138">
    <property type="entry name" value="Glycosyltransferase"/>
    <property type="match status" value="1"/>
</dbReference>
<evidence type="ECO:0000256" key="4">
    <source>
        <dbReference type="RuleBase" id="RU362057"/>
    </source>
</evidence>
<keyword evidence="6" id="KW-1185">Reference proteome</keyword>
<reference evidence="5 6" key="1">
    <citation type="submission" date="2019-12" db="EMBL/GenBank/DDBJ databases">
        <authorList>
            <person name="Alioto T."/>
            <person name="Alioto T."/>
            <person name="Gomez Garrido J."/>
        </authorList>
    </citation>
    <scope>NUCLEOTIDE SEQUENCE [LARGE SCALE GENOMIC DNA]</scope>
</reference>
<dbReference type="SUPFAM" id="SSF53756">
    <property type="entry name" value="UDP-Glycosyltransferase/glycogen phosphorylase"/>
    <property type="match status" value="1"/>
</dbReference>
<protein>
    <recommendedName>
        <fullName evidence="4">Glycosyltransferase</fullName>
        <ecNumber evidence="4">2.4.1.-</ecNumber>
    </recommendedName>
</protein>
<proteinExistence type="inferred from homology"/>
<dbReference type="Gene3D" id="3.40.50.2000">
    <property type="entry name" value="Glycogen Phosphorylase B"/>
    <property type="match status" value="2"/>
</dbReference>
<dbReference type="Pfam" id="PF00201">
    <property type="entry name" value="UDPGT"/>
    <property type="match status" value="1"/>
</dbReference>
<dbReference type="Proteomes" id="UP000594638">
    <property type="component" value="Unassembled WGS sequence"/>
</dbReference>
<dbReference type="CDD" id="cd03784">
    <property type="entry name" value="GT1_Gtf-like"/>
    <property type="match status" value="1"/>
</dbReference>
<dbReference type="PANTHER" id="PTHR11926">
    <property type="entry name" value="GLUCOSYL/GLUCURONOSYL TRANSFERASES"/>
    <property type="match status" value="1"/>
</dbReference>
<evidence type="ECO:0000256" key="3">
    <source>
        <dbReference type="RuleBase" id="RU003718"/>
    </source>
</evidence>
<gene>
    <name evidence="5" type="ORF">OLEA9_A031863</name>
</gene>
<evidence type="ECO:0000256" key="2">
    <source>
        <dbReference type="ARBA" id="ARBA00022679"/>
    </source>
</evidence>
<organism evidence="5 6">
    <name type="scientific">Olea europaea subsp. europaea</name>
    <dbReference type="NCBI Taxonomy" id="158383"/>
    <lineage>
        <taxon>Eukaryota</taxon>
        <taxon>Viridiplantae</taxon>
        <taxon>Streptophyta</taxon>
        <taxon>Embryophyta</taxon>
        <taxon>Tracheophyta</taxon>
        <taxon>Spermatophyta</taxon>
        <taxon>Magnoliopsida</taxon>
        <taxon>eudicotyledons</taxon>
        <taxon>Gunneridae</taxon>
        <taxon>Pentapetalae</taxon>
        <taxon>asterids</taxon>
        <taxon>lamiids</taxon>
        <taxon>Lamiales</taxon>
        <taxon>Oleaceae</taxon>
        <taxon>Oleeae</taxon>
        <taxon>Olea</taxon>
    </lineage>
</organism>